<dbReference type="Gene3D" id="1.10.238.10">
    <property type="entry name" value="EF-hand"/>
    <property type="match status" value="3"/>
</dbReference>
<feature type="region of interest" description="Disordered" evidence="3">
    <location>
        <begin position="797"/>
        <end position="819"/>
    </location>
</feature>
<dbReference type="InterPro" id="IPR011992">
    <property type="entry name" value="EF-hand-dom_pair"/>
</dbReference>
<dbReference type="GO" id="GO:0005886">
    <property type="term" value="C:plasma membrane"/>
    <property type="evidence" value="ECO:0007669"/>
    <property type="project" value="TreeGrafter"/>
</dbReference>
<keyword evidence="1" id="KW-0106">Calcium</keyword>
<dbReference type="CDD" id="cd00052">
    <property type="entry name" value="EH"/>
    <property type="match status" value="3"/>
</dbReference>
<feature type="domain" description="EH" evidence="4">
    <location>
        <begin position="134"/>
        <end position="222"/>
    </location>
</feature>
<feature type="compositionally biased region" description="Polar residues" evidence="3">
    <location>
        <begin position="628"/>
        <end position="649"/>
    </location>
</feature>
<gene>
    <name evidence="6" type="ORF">APHIGO_LOCUS10917</name>
</gene>
<dbReference type="OrthoDB" id="524326at2759"/>
<evidence type="ECO:0000256" key="3">
    <source>
        <dbReference type="SAM" id="MobiDB-lite"/>
    </source>
</evidence>
<dbReference type="PROSITE" id="PS50031">
    <property type="entry name" value="EH"/>
    <property type="match status" value="3"/>
</dbReference>
<evidence type="ECO:0000259" key="4">
    <source>
        <dbReference type="PROSITE" id="PS50031"/>
    </source>
</evidence>
<reference evidence="6" key="2">
    <citation type="submission" date="2022-10" db="EMBL/GenBank/DDBJ databases">
        <authorList>
            <consortium name="ENA_rothamsted_submissions"/>
            <consortium name="culmorum"/>
            <person name="King R."/>
        </authorList>
    </citation>
    <scope>NUCLEOTIDE SEQUENCE</scope>
</reference>
<dbReference type="GO" id="GO:0006897">
    <property type="term" value="P:endocytosis"/>
    <property type="evidence" value="ECO:0007669"/>
    <property type="project" value="TreeGrafter"/>
</dbReference>
<protein>
    <recommendedName>
        <fullName evidence="8">Epidermal growth factor receptor substrate 15-like 1</fullName>
    </recommendedName>
</protein>
<feature type="compositionally biased region" description="Polar residues" evidence="3">
    <location>
        <begin position="603"/>
        <end position="617"/>
    </location>
</feature>
<evidence type="ECO:0008006" key="8">
    <source>
        <dbReference type="Google" id="ProtNLM"/>
    </source>
</evidence>
<sequence>MATLPSPNEVAGSHFPIYEALYNMVDPTSKGNIGAMDAANFLKKSGLSQVVLSQIWDLSDPTAKGFLTKQGFFVALKLIALAQAGREISMLNITQQITPPNMGEASKHIASKVLTAGLVTAVTNMNDWSMKPSERMNYDKMFESLRPVNGTVAGDKVKGLLIDSKLSVDTLGKIWDLADMDKDGKLDQHEFAVAMHLVYKALEKYAIPSVLPTELLPPAKRKGTMANSPVPVLPVLSSSATSNLVKQPPKRPITPSIGLVPLPTTTWVVTVEEKARYDSMFLESDVDMDGFVSGPEIKDRFLKTGIHQSILAHIWSLCDINQHGKLDMEQFSLAMWLVERKLKGIDPPNTLSPEMVPPSNRTVTPSNAVQILEKPPMYTNPELDMIQKDIDELVKERLILETEIAQKEADLKIRSGEVKSLQGELDTLSATLKQLENQKGEAQKRLNDLRNQTMLVENEIININQTIKAEQVQVDNLRRQADEQELTLKVQEADLSSKKQELEELKTLEHKLEKDQAEMGKRLDELNSMLQNSQLQISQFKNKVNQLEENKRQMEDIIESTEKALAEGNVYAIPDSLLTFNLEFRDLECSRLLGKIVDNKNSFENVNGFTPTSGQSGSRDENSFKTDFFTNNDAFSTNNKAETFSNDPFTSFDDSRTRSQSTDPFGGETNVSKMSDRHEDKDEFGCDPFAILHAPTRPSSAPPPQRPESPTPALPPKKGKQPPPRPAPPRPAPYHAPASHNSSSTSSEFADFANFSNKFSQNIKTEPKPVSQSNSFEFTEDPFKDYRYEDPFKIDPFSDTGFETDPFGDGAFSSDESQKVNYSDEQLAWEAQKKFRIEEEKARLEQEKADFELALRLSKATPKIRSKILL</sequence>
<dbReference type="AlphaFoldDB" id="A0A9P0NQF1"/>
<feature type="region of interest" description="Disordered" evidence="3">
    <location>
        <begin position="603"/>
        <end position="749"/>
    </location>
</feature>
<feature type="domain" description="EH" evidence="4">
    <location>
        <begin position="273"/>
        <end position="362"/>
    </location>
</feature>
<dbReference type="PROSITE" id="PS50222">
    <property type="entry name" value="EF_HAND_2"/>
    <property type="match status" value="2"/>
</dbReference>
<feature type="domain" description="EH" evidence="4">
    <location>
        <begin position="14"/>
        <end position="104"/>
    </location>
</feature>
<reference evidence="6" key="1">
    <citation type="submission" date="2022-02" db="EMBL/GenBank/DDBJ databases">
        <authorList>
            <person name="King R."/>
        </authorList>
    </citation>
    <scope>NUCLEOTIDE SEQUENCE</scope>
</reference>
<dbReference type="GO" id="GO:0016197">
    <property type="term" value="P:endosomal transport"/>
    <property type="evidence" value="ECO:0007669"/>
    <property type="project" value="TreeGrafter"/>
</dbReference>
<dbReference type="Gene3D" id="1.10.287.1490">
    <property type="match status" value="1"/>
</dbReference>
<dbReference type="SUPFAM" id="SSF57997">
    <property type="entry name" value="Tropomyosin"/>
    <property type="match status" value="1"/>
</dbReference>
<feature type="compositionally biased region" description="Basic and acidic residues" evidence="3">
    <location>
        <begin position="674"/>
        <end position="684"/>
    </location>
</feature>
<accession>A0A9P0NQF1</accession>
<dbReference type="GO" id="GO:0005737">
    <property type="term" value="C:cytoplasm"/>
    <property type="evidence" value="ECO:0007669"/>
    <property type="project" value="TreeGrafter"/>
</dbReference>
<keyword evidence="7" id="KW-1185">Reference proteome</keyword>
<dbReference type="PANTHER" id="PTHR11216:SF174">
    <property type="entry name" value="GH06923P"/>
    <property type="match status" value="1"/>
</dbReference>
<evidence type="ECO:0000313" key="6">
    <source>
        <dbReference type="EMBL" id="CAH1737365.1"/>
    </source>
</evidence>
<dbReference type="InterPro" id="IPR018247">
    <property type="entry name" value="EF_Hand_1_Ca_BS"/>
</dbReference>
<dbReference type="InterPro" id="IPR000261">
    <property type="entry name" value="EH_dom"/>
</dbReference>
<evidence type="ECO:0000256" key="2">
    <source>
        <dbReference type="SAM" id="Coils"/>
    </source>
</evidence>
<feature type="compositionally biased region" description="Pro residues" evidence="3">
    <location>
        <begin position="700"/>
        <end position="734"/>
    </location>
</feature>
<feature type="domain" description="EF-hand" evidence="5">
    <location>
        <begin position="166"/>
        <end position="201"/>
    </location>
</feature>
<dbReference type="InterPro" id="IPR002048">
    <property type="entry name" value="EF_hand_dom"/>
</dbReference>
<dbReference type="SMART" id="SM00027">
    <property type="entry name" value="EH"/>
    <property type="match status" value="3"/>
</dbReference>
<proteinExistence type="predicted"/>
<keyword evidence="2" id="KW-0175">Coiled coil</keyword>
<dbReference type="PANTHER" id="PTHR11216">
    <property type="entry name" value="EH DOMAIN"/>
    <property type="match status" value="1"/>
</dbReference>
<dbReference type="GO" id="GO:0005509">
    <property type="term" value="F:calcium ion binding"/>
    <property type="evidence" value="ECO:0007669"/>
    <property type="project" value="InterPro"/>
</dbReference>
<dbReference type="SUPFAM" id="SSF47473">
    <property type="entry name" value="EF-hand"/>
    <property type="match status" value="3"/>
</dbReference>
<name>A0A9P0NQF1_APHGO</name>
<dbReference type="Pfam" id="PF12763">
    <property type="entry name" value="EH"/>
    <property type="match status" value="3"/>
</dbReference>
<feature type="domain" description="EF-hand" evidence="5">
    <location>
        <begin position="272"/>
        <end position="307"/>
    </location>
</feature>
<dbReference type="Proteomes" id="UP001154329">
    <property type="component" value="Chromosome 4"/>
</dbReference>
<evidence type="ECO:0000259" key="5">
    <source>
        <dbReference type="PROSITE" id="PS50222"/>
    </source>
</evidence>
<feature type="compositionally biased region" description="Low complexity" evidence="3">
    <location>
        <begin position="735"/>
        <end position="747"/>
    </location>
</feature>
<organism evidence="6 7">
    <name type="scientific">Aphis gossypii</name>
    <name type="common">Cotton aphid</name>
    <dbReference type="NCBI Taxonomy" id="80765"/>
    <lineage>
        <taxon>Eukaryota</taxon>
        <taxon>Metazoa</taxon>
        <taxon>Ecdysozoa</taxon>
        <taxon>Arthropoda</taxon>
        <taxon>Hexapoda</taxon>
        <taxon>Insecta</taxon>
        <taxon>Pterygota</taxon>
        <taxon>Neoptera</taxon>
        <taxon>Paraneoptera</taxon>
        <taxon>Hemiptera</taxon>
        <taxon>Sternorrhyncha</taxon>
        <taxon>Aphidomorpha</taxon>
        <taxon>Aphidoidea</taxon>
        <taxon>Aphididae</taxon>
        <taxon>Aphidini</taxon>
        <taxon>Aphis</taxon>
        <taxon>Aphis</taxon>
    </lineage>
</organism>
<dbReference type="PROSITE" id="PS00018">
    <property type="entry name" value="EF_HAND_1"/>
    <property type="match status" value="2"/>
</dbReference>
<evidence type="ECO:0000256" key="1">
    <source>
        <dbReference type="ARBA" id="ARBA00022837"/>
    </source>
</evidence>
<feature type="compositionally biased region" description="Polar residues" evidence="3">
    <location>
        <begin position="658"/>
        <end position="673"/>
    </location>
</feature>
<evidence type="ECO:0000313" key="7">
    <source>
        <dbReference type="Proteomes" id="UP001154329"/>
    </source>
</evidence>
<dbReference type="SMART" id="SM00054">
    <property type="entry name" value="EFh"/>
    <property type="match status" value="4"/>
</dbReference>
<dbReference type="EMBL" id="OU899037">
    <property type="protein sequence ID" value="CAH1737365.1"/>
    <property type="molecule type" value="Genomic_DNA"/>
</dbReference>
<feature type="coiled-coil region" evidence="2">
    <location>
        <begin position="383"/>
        <end position="564"/>
    </location>
</feature>